<feature type="compositionally biased region" description="Pro residues" evidence="1">
    <location>
        <begin position="440"/>
        <end position="452"/>
    </location>
</feature>
<evidence type="ECO:0000313" key="2">
    <source>
        <dbReference type="EMBL" id="KAF8703397.1"/>
    </source>
</evidence>
<feature type="compositionally biased region" description="Polar residues" evidence="1">
    <location>
        <begin position="134"/>
        <end position="147"/>
    </location>
</feature>
<name>A0A835BX80_9POAL</name>
<comment type="caution">
    <text evidence="2">The sequence shown here is derived from an EMBL/GenBank/DDBJ whole genome shotgun (WGS) entry which is preliminary data.</text>
</comment>
<dbReference type="InterPro" id="IPR042885">
    <property type="entry name" value="HIPP47/16"/>
</dbReference>
<dbReference type="PANTHER" id="PTHR46932">
    <property type="entry name" value="HEAVY METAL-ASSOCIATED ISOPRENYLATED PLANT PROTEIN 47"/>
    <property type="match status" value="1"/>
</dbReference>
<reference evidence="2" key="1">
    <citation type="submission" date="2020-07" db="EMBL/GenBank/DDBJ databases">
        <title>Genome sequence and genetic diversity analysis of an under-domesticated orphan crop, white fonio (Digitaria exilis).</title>
        <authorList>
            <person name="Bennetzen J.L."/>
            <person name="Chen S."/>
            <person name="Ma X."/>
            <person name="Wang X."/>
            <person name="Yssel A.E.J."/>
            <person name="Chaluvadi S.R."/>
            <person name="Johnson M."/>
            <person name="Gangashetty P."/>
            <person name="Hamidou F."/>
            <person name="Sanogo M.D."/>
            <person name="Zwaenepoel A."/>
            <person name="Wallace J."/>
            <person name="Van De Peer Y."/>
            <person name="Van Deynze A."/>
        </authorList>
    </citation>
    <scope>NUCLEOTIDE SEQUENCE</scope>
    <source>
        <tissue evidence="2">Leaves</tissue>
    </source>
</reference>
<feature type="region of interest" description="Disordered" evidence="1">
    <location>
        <begin position="419"/>
        <end position="452"/>
    </location>
</feature>
<keyword evidence="3" id="KW-1185">Reference proteome</keyword>
<evidence type="ECO:0008006" key="4">
    <source>
        <dbReference type="Google" id="ProtNLM"/>
    </source>
</evidence>
<feature type="compositionally biased region" description="Basic and acidic residues" evidence="1">
    <location>
        <begin position="419"/>
        <end position="438"/>
    </location>
</feature>
<gene>
    <name evidence="2" type="ORF">HU200_032200</name>
</gene>
<evidence type="ECO:0000313" key="3">
    <source>
        <dbReference type="Proteomes" id="UP000636709"/>
    </source>
</evidence>
<dbReference type="EMBL" id="JACEFO010001778">
    <property type="protein sequence ID" value="KAF8703397.1"/>
    <property type="molecule type" value="Genomic_DNA"/>
</dbReference>
<organism evidence="2 3">
    <name type="scientific">Digitaria exilis</name>
    <dbReference type="NCBI Taxonomy" id="1010633"/>
    <lineage>
        <taxon>Eukaryota</taxon>
        <taxon>Viridiplantae</taxon>
        <taxon>Streptophyta</taxon>
        <taxon>Embryophyta</taxon>
        <taxon>Tracheophyta</taxon>
        <taxon>Spermatophyta</taxon>
        <taxon>Magnoliopsida</taxon>
        <taxon>Liliopsida</taxon>
        <taxon>Poales</taxon>
        <taxon>Poaceae</taxon>
        <taxon>PACMAD clade</taxon>
        <taxon>Panicoideae</taxon>
        <taxon>Panicodae</taxon>
        <taxon>Paniceae</taxon>
        <taxon>Anthephorinae</taxon>
        <taxon>Digitaria</taxon>
    </lineage>
</organism>
<dbReference type="AlphaFoldDB" id="A0A835BX80"/>
<dbReference type="OrthoDB" id="692521at2759"/>
<sequence>MSPACLIGIARPRTITHRHARHPVGPRAFTPHPPKFSSLYTSSTSSAQRCCELDSYVRSLSFVWTRSTAGPARVEGGPGSGDNERSMWGQCLTAIPDPNHLAGWLAGLLLIDLPCQARVAPLAGRLYKPRARPSPSQGTRTFDQSPESVAIQAQPPDQPLIRHPLPTRARDTQISLERDEVLHSCSSVYPLFRSLPRRLQKIVIKMSMATEKTRSKAMALVAKADGMRRARARVSSMGVTGDGKDQLEVVGDGIDSVCLVQCLRKKIGHADIVKVEEVKPEKKEEKKPEEKKPEPLPYWWYYHYHPAPPCCGQWTIEFARSDLVKANASRTRFPNYSSVADTSPSPGQAMKQKMVIKVSMPCERRRARAMTLAARADGVISMAITGDAKDKLEVVGDGVDPVRLVGSLRRKVGPAEILHVEEVKEKKPEEKKPEEKKPGNPKPPQPMVVYPPPPQSCPGGGYYYYPHHPPPRMVVCEEPNTCPIM</sequence>
<dbReference type="Proteomes" id="UP000636709">
    <property type="component" value="Unassembled WGS sequence"/>
</dbReference>
<accession>A0A835BX80</accession>
<dbReference type="PANTHER" id="PTHR46932:SF20">
    <property type="entry name" value="HMA DOMAIN-CONTAINING PROTEIN"/>
    <property type="match status" value="1"/>
</dbReference>
<dbReference type="Gene3D" id="3.30.70.100">
    <property type="match status" value="2"/>
</dbReference>
<evidence type="ECO:0000256" key="1">
    <source>
        <dbReference type="SAM" id="MobiDB-lite"/>
    </source>
</evidence>
<protein>
    <recommendedName>
        <fullName evidence="4">HMA domain-containing protein</fullName>
    </recommendedName>
</protein>
<feature type="region of interest" description="Disordered" evidence="1">
    <location>
        <begin position="128"/>
        <end position="164"/>
    </location>
</feature>
<proteinExistence type="predicted"/>